<dbReference type="EMBL" id="CP064760">
    <property type="protein sequence ID" value="QPE06138.1"/>
    <property type="molecule type" value="Genomic_DNA"/>
</dbReference>
<dbReference type="Gene3D" id="1.10.357.140">
    <property type="entry name" value="UbiA prenyltransferase"/>
    <property type="match status" value="1"/>
</dbReference>
<evidence type="ECO:0000313" key="6">
    <source>
        <dbReference type="EMBL" id="QPE06138.1"/>
    </source>
</evidence>
<feature type="transmembrane region" description="Helical" evidence="5">
    <location>
        <begin position="218"/>
        <end position="239"/>
    </location>
</feature>
<comment type="subcellular location">
    <subcellularLocation>
        <location evidence="1">Membrane</location>
        <topology evidence="1">Multi-pass membrane protein</topology>
    </subcellularLocation>
</comment>
<evidence type="ECO:0000256" key="5">
    <source>
        <dbReference type="SAM" id="Phobius"/>
    </source>
</evidence>
<sequence length="268" mass="26643">MVACSHPGPTAVVTILAGLLAVAAGIGADRVALTAAAVLLGQLSVGWSNDAIDARRDIATGRRDKPIAAGSISRVAVGTAAGVSLALALVLSAVIGWQFCLAHGVALASAWAYNAWLKSSPASVVPFAISFGILPSLATLAAPVPVVAPWWQSVAGALLGIAVHLTNVLPDLEDDEATGVRGLGHRLGATPSAIVAFVAVIAGTVVVVIGSAGTTPVVVALVASVSVLACAAAGLVRALRRPDRVVFRLVMAAGLILAAQLVVTAFAA</sequence>
<keyword evidence="3 5" id="KW-1133">Transmembrane helix</keyword>
<feature type="transmembrane region" description="Helical" evidence="5">
    <location>
        <begin position="85"/>
        <end position="112"/>
    </location>
</feature>
<feature type="transmembrane region" description="Helical" evidence="5">
    <location>
        <begin position="190"/>
        <end position="212"/>
    </location>
</feature>
<organism evidence="6 7">
    <name type="scientific">Microbacterium schleiferi</name>
    <dbReference type="NCBI Taxonomy" id="69362"/>
    <lineage>
        <taxon>Bacteria</taxon>
        <taxon>Bacillati</taxon>
        <taxon>Actinomycetota</taxon>
        <taxon>Actinomycetes</taxon>
        <taxon>Micrococcales</taxon>
        <taxon>Microbacteriaceae</taxon>
        <taxon>Microbacterium</taxon>
    </lineage>
</organism>
<keyword evidence="7" id="KW-1185">Reference proteome</keyword>
<dbReference type="InterPro" id="IPR000537">
    <property type="entry name" value="UbiA_prenyltransferase"/>
</dbReference>
<keyword evidence="2 5" id="KW-0812">Transmembrane</keyword>
<name>A0A7S8N0L6_9MICO</name>
<protein>
    <submittedName>
        <fullName evidence="6">UbiA family prenyltransferase</fullName>
    </submittedName>
</protein>
<proteinExistence type="predicted"/>
<dbReference type="AlphaFoldDB" id="A0A7S8N0L6"/>
<dbReference type="GO" id="GO:0016765">
    <property type="term" value="F:transferase activity, transferring alkyl or aryl (other than methyl) groups"/>
    <property type="evidence" value="ECO:0007669"/>
    <property type="project" value="InterPro"/>
</dbReference>
<keyword evidence="4 5" id="KW-0472">Membrane</keyword>
<evidence type="ECO:0000313" key="7">
    <source>
        <dbReference type="Proteomes" id="UP000594480"/>
    </source>
</evidence>
<evidence type="ECO:0000256" key="2">
    <source>
        <dbReference type="ARBA" id="ARBA00022692"/>
    </source>
</evidence>
<feature type="transmembrane region" description="Helical" evidence="5">
    <location>
        <begin position="150"/>
        <end position="169"/>
    </location>
</feature>
<feature type="transmembrane region" description="Helical" evidence="5">
    <location>
        <begin position="124"/>
        <end position="144"/>
    </location>
</feature>
<dbReference type="InterPro" id="IPR044878">
    <property type="entry name" value="UbiA_sf"/>
</dbReference>
<dbReference type="GO" id="GO:0016020">
    <property type="term" value="C:membrane"/>
    <property type="evidence" value="ECO:0007669"/>
    <property type="project" value="UniProtKB-SubCell"/>
</dbReference>
<gene>
    <name evidence="6" type="ORF">IT882_14920</name>
</gene>
<evidence type="ECO:0000256" key="4">
    <source>
        <dbReference type="ARBA" id="ARBA00023136"/>
    </source>
</evidence>
<keyword evidence="6" id="KW-0808">Transferase</keyword>
<reference evidence="6 7" key="1">
    <citation type="submission" date="2020-11" db="EMBL/GenBank/DDBJ databases">
        <title>Amino acid is mineralized and recycled by bacteria in oceanic microbiome.</title>
        <authorList>
            <person name="Zheng L.Y."/>
        </authorList>
    </citation>
    <scope>NUCLEOTIDE SEQUENCE [LARGE SCALE GENOMIC DNA]</scope>
    <source>
        <strain evidence="6 7">A32-1</strain>
    </source>
</reference>
<dbReference type="Pfam" id="PF01040">
    <property type="entry name" value="UbiA"/>
    <property type="match status" value="1"/>
</dbReference>
<dbReference type="Proteomes" id="UP000594480">
    <property type="component" value="Chromosome"/>
</dbReference>
<accession>A0A7S8N0L6</accession>
<feature type="transmembrane region" description="Helical" evidence="5">
    <location>
        <begin position="246"/>
        <end position="267"/>
    </location>
</feature>
<evidence type="ECO:0000256" key="3">
    <source>
        <dbReference type="ARBA" id="ARBA00022989"/>
    </source>
</evidence>
<evidence type="ECO:0000256" key="1">
    <source>
        <dbReference type="ARBA" id="ARBA00004141"/>
    </source>
</evidence>
<dbReference type="Gene3D" id="1.20.120.1780">
    <property type="entry name" value="UbiA prenyltransferase"/>
    <property type="match status" value="1"/>
</dbReference>
<dbReference type="KEGG" id="msf:IT882_14920"/>
<dbReference type="CDD" id="cd13956">
    <property type="entry name" value="PT_UbiA"/>
    <property type="match status" value="1"/>
</dbReference>